<reference evidence="1 2" key="1">
    <citation type="submission" date="2019-03" db="EMBL/GenBank/DDBJ databases">
        <authorList>
            <consortium name="Pathogen Informatics"/>
        </authorList>
    </citation>
    <scope>NUCLEOTIDE SEQUENCE [LARGE SCALE GENOMIC DNA]</scope>
    <source>
        <strain evidence="1 2">NCTC12126</strain>
    </source>
</reference>
<evidence type="ECO:0000313" key="2">
    <source>
        <dbReference type="Proteomes" id="UP000351155"/>
    </source>
</evidence>
<evidence type="ECO:0000313" key="1">
    <source>
        <dbReference type="EMBL" id="VFS39965.1"/>
    </source>
</evidence>
<organism evidence="1 2">
    <name type="scientific">Enterobacter cancerogenus</name>
    <dbReference type="NCBI Taxonomy" id="69218"/>
    <lineage>
        <taxon>Bacteria</taxon>
        <taxon>Pseudomonadati</taxon>
        <taxon>Pseudomonadota</taxon>
        <taxon>Gammaproteobacteria</taxon>
        <taxon>Enterobacterales</taxon>
        <taxon>Enterobacteriaceae</taxon>
        <taxon>Enterobacter</taxon>
        <taxon>Enterobacter cloacae complex</taxon>
    </lineage>
</organism>
<dbReference type="Proteomes" id="UP000351155">
    <property type="component" value="Unassembled WGS sequence"/>
</dbReference>
<gene>
    <name evidence="1" type="ORF">NCTC12126_03932</name>
</gene>
<proteinExistence type="predicted"/>
<name>A0A484YX68_9ENTR</name>
<protein>
    <submittedName>
        <fullName evidence="1">Uncharacterized protein</fullName>
    </submittedName>
</protein>
<dbReference type="AlphaFoldDB" id="A0A484YX68"/>
<dbReference type="EMBL" id="CAADIW010000041">
    <property type="protein sequence ID" value="VFS39965.1"/>
    <property type="molecule type" value="Genomic_DNA"/>
</dbReference>
<sequence>MARRHLLCCIVQVARAGVIAKPGPQVQHLVQRRIRQIGNRGKARHKAFKVRNDRRDLRLLQHHLGEPYFVGRFFNLPGQGFTPVFVVPVQHLG</sequence>
<accession>A0A484YX68</accession>